<protein>
    <recommendedName>
        <fullName evidence="2">Novel STAND NTPase 3 domain-containing protein</fullName>
    </recommendedName>
</protein>
<evidence type="ECO:0000313" key="3">
    <source>
        <dbReference type="EMBL" id="NKY23496.1"/>
    </source>
</evidence>
<evidence type="ECO:0000259" key="2">
    <source>
        <dbReference type="Pfam" id="PF20720"/>
    </source>
</evidence>
<name>A0A7X6KWF5_9CELL</name>
<dbReference type="InterPro" id="IPR049050">
    <property type="entry name" value="nSTAND3"/>
</dbReference>
<proteinExistence type="predicted"/>
<feature type="domain" description="Novel STAND NTPase 3" evidence="2">
    <location>
        <begin position="195"/>
        <end position="351"/>
    </location>
</feature>
<comment type="caution">
    <text evidence="3">The sequence shown here is derived from an EMBL/GenBank/DDBJ whole genome shotgun (WGS) entry which is preliminary data.</text>
</comment>
<dbReference type="Proteomes" id="UP000581206">
    <property type="component" value="Unassembled WGS sequence"/>
</dbReference>
<dbReference type="SUPFAM" id="SSF52540">
    <property type="entry name" value="P-loop containing nucleoside triphosphate hydrolases"/>
    <property type="match status" value="1"/>
</dbReference>
<organism evidence="3 4">
    <name type="scientific">Cellulomonas denverensis</name>
    <dbReference type="NCBI Taxonomy" id="264297"/>
    <lineage>
        <taxon>Bacteria</taxon>
        <taxon>Bacillati</taxon>
        <taxon>Actinomycetota</taxon>
        <taxon>Actinomycetes</taxon>
        <taxon>Micrococcales</taxon>
        <taxon>Cellulomonadaceae</taxon>
        <taxon>Cellulomonas</taxon>
    </lineage>
</organism>
<keyword evidence="4" id="KW-1185">Reference proteome</keyword>
<dbReference type="InterPro" id="IPR027417">
    <property type="entry name" value="P-loop_NTPase"/>
</dbReference>
<dbReference type="RefSeq" id="WP_168630625.1">
    <property type="nucleotide sequence ID" value="NZ_BONL01000006.1"/>
</dbReference>
<reference evidence="3 4" key="1">
    <citation type="submission" date="2020-04" db="EMBL/GenBank/DDBJ databases">
        <title>MicrobeNet Type strains.</title>
        <authorList>
            <person name="Nicholson A.C."/>
        </authorList>
    </citation>
    <scope>NUCLEOTIDE SEQUENCE [LARGE SCALE GENOMIC DNA]</scope>
    <source>
        <strain evidence="3 4">ATCC BAA-788</strain>
    </source>
</reference>
<sequence length="764" mass="84387">MPDPDYELHKLGWRAFQDLCAVVLQETLGQVFTAFADTNDAGQDGAFHGLWAAPGDKVLTELEDFTAPAMPVVVQCKFSVDPSRTLAPSDLGGELAKIEALHARGLCDGYMVLTNLRVTGRTQSWFAEEVRRRGPKVAAILPGPWICTQIAKNWNLRRYVPRVYGLGDLTSILDERRMRQARALLTSLTRELETFVPTGAYRGASDAITEHGFVLLLGEPASGKSTIAAMLCMTALDNWQCDVMRVDGPDELLAHWNPDDPRQVFWVDDAFGSIRHEPHLTDAWVRRMPEVMAAVSHGARVLMTSRDYIYREARPRLKEYAFPRLREQQVVIDITALSISEKEQMLYNHLKAGDQPSAILDAWRPHLRAVAAATRFQPEVARRLSLQDFVPGSGLQDEAALVSYFEHPNEFLVDVLNGLDPAQRAALAAVYLAGGELLAPFAPDERLTAAVTALGATVAETARAFSAIEGTFLSQNTRVDGNTVWRFHHPTIREGFAAAVARDISTLSVYLEGMTVDELVSQLDCGGSNQRGTLVRVPPAMYPLIASRVPVPVPREGSTGPRAWFLRTRCSDEFLRMWVDAHKDAVPGMASFGMMVDAMWEPAVLSRLNEAGALPEGVRRAAVERIVAYSIDDLDPAWADSSLAGLFTVDERTGLRRRVEEEVLPDLEQRIDDFVRSIVSDMTIEELYQTPRDYVDAVRSAFPERQDVLELCDRAEAHINERASSEEDEDETPAATSGLAAPARPASASTLSARDPFEDVAAGH</sequence>
<gene>
    <name evidence="3" type="ORF">HGA03_12565</name>
</gene>
<accession>A0A7X6KWF5</accession>
<dbReference type="AlphaFoldDB" id="A0A7X6KWF5"/>
<feature type="region of interest" description="Disordered" evidence="1">
    <location>
        <begin position="720"/>
        <end position="764"/>
    </location>
</feature>
<dbReference type="Pfam" id="PF20720">
    <property type="entry name" value="nSTAND3"/>
    <property type="match status" value="1"/>
</dbReference>
<evidence type="ECO:0000313" key="4">
    <source>
        <dbReference type="Proteomes" id="UP000581206"/>
    </source>
</evidence>
<dbReference type="EMBL" id="JAAXOX010000006">
    <property type="protein sequence ID" value="NKY23496.1"/>
    <property type="molecule type" value="Genomic_DNA"/>
</dbReference>
<evidence type="ECO:0000256" key="1">
    <source>
        <dbReference type="SAM" id="MobiDB-lite"/>
    </source>
</evidence>